<dbReference type="GO" id="GO:0006635">
    <property type="term" value="P:fatty acid beta-oxidation"/>
    <property type="evidence" value="ECO:0000318"/>
    <property type="project" value="GO_Central"/>
</dbReference>
<dbReference type="eggNOG" id="KOG0060">
    <property type="taxonomic scope" value="Eukaryota"/>
</dbReference>
<keyword evidence="10" id="KW-1185">Reference proteome</keyword>
<feature type="domain" description="ABC transporter" evidence="8">
    <location>
        <begin position="347"/>
        <end position="569"/>
    </location>
</feature>
<dbReference type="GO" id="GO:0140359">
    <property type="term" value="F:ABC-type transporter activity"/>
    <property type="evidence" value="ECO:0007669"/>
    <property type="project" value="InterPro"/>
</dbReference>
<dbReference type="GO" id="GO:0042626">
    <property type="term" value="F:ATPase-coupled transmembrane transporter activity"/>
    <property type="evidence" value="ECO:0000318"/>
    <property type="project" value="GO_Central"/>
</dbReference>
<dbReference type="InterPro" id="IPR027417">
    <property type="entry name" value="P-loop_NTPase"/>
</dbReference>
<evidence type="ECO:0000259" key="8">
    <source>
        <dbReference type="PROSITE" id="PS50893"/>
    </source>
</evidence>
<dbReference type="GO" id="GO:0005324">
    <property type="term" value="F:long-chain fatty acid transmembrane transporter activity"/>
    <property type="evidence" value="ECO:0000318"/>
    <property type="project" value="GO_Central"/>
</dbReference>
<dbReference type="Gene3D" id="3.40.50.300">
    <property type="entry name" value="P-loop containing nucleotide triphosphate hydrolases"/>
    <property type="match status" value="2"/>
</dbReference>
<dbReference type="Proteomes" id="UP000001357">
    <property type="component" value="Unassembled WGS sequence"/>
</dbReference>
<dbReference type="GO" id="GO:0005524">
    <property type="term" value="F:ATP binding"/>
    <property type="evidence" value="ECO:0000318"/>
    <property type="project" value="GO_Central"/>
</dbReference>
<comment type="similarity">
    <text evidence="1">Belongs to the ABC transporter superfamily. ABCD family. Peroxisomal fatty acyl CoA transporter (TC 3.A.1.203) subfamily.</text>
</comment>
<dbReference type="EMBL" id="CH991550">
    <property type="protein sequence ID" value="EDQ89564.1"/>
    <property type="molecule type" value="Genomic_DNA"/>
</dbReference>
<dbReference type="AlphaFoldDB" id="A9UZ35"/>
<organism evidence="9 10">
    <name type="scientific">Monosiga brevicollis</name>
    <name type="common">Choanoflagellate</name>
    <dbReference type="NCBI Taxonomy" id="81824"/>
    <lineage>
        <taxon>Eukaryota</taxon>
        <taxon>Choanoflagellata</taxon>
        <taxon>Craspedida</taxon>
        <taxon>Salpingoecidae</taxon>
        <taxon>Monosiga</taxon>
    </lineage>
</organism>
<dbReference type="GO" id="GO:0005778">
    <property type="term" value="C:peroxisomal membrane"/>
    <property type="evidence" value="ECO:0000318"/>
    <property type="project" value="GO_Central"/>
</dbReference>
<dbReference type="InterPro" id="IPR036640">
    <property type="entry name" value="ABC1_TM_sf"/>
</dbReference>
<proteinExistence type="inferred from homology"/>
<evidence type="ECO:0000256" key="1">
    <source>
        <dbReference type="ARBA" id="ARBA00008575"/>
    </source>
</evidence>
<evidence type="ECO:0000256" key="2">
    <source>
        <dbReference type="ARBA" id="ARBA00022448"/>
    </source>
</evidence>
<keyword evidence="2" id="KW-0813">Transport</keyword>
<dbReference type="GO" id="GO:0016887">
    <property type="term" value="F:ATP hydrolysis activity"/>
    <property type="evidence" value="ECO:0007669"/>
    <property type="project" value="InterPro"/>
</dbReference>
<dbReference type="GO" id="GO:0007031">
    <property type="term" value="P:peroxisome organization"/>
    <property type="evidence" value="ECO:0000318"/>
    <property type="project" value="GO_Central"/>
</dbReference>
<dbReference type="PANTHER" id="PTHR11384:SF56">
    <property type="entry name" value="ABC TRANSPORTER D FAMILY MEMBER 1"/>
    <property type="match status" value="1"/>
</dbReference>
<dbReference type="OMA" id="MEIEHTE"/>
<evidence type="ECO:0000256" key="3">
    <source>
        <dbReference type="ARBA" id="ARBA00022692"/>
    </source>
</evidence>
<dbReference type="STRING" id="81824.A9UZ35"/>
<dbReference type="Pfam" id="PF06472">
    <property type="entry name" value="ABC_membrane_2"/>
    <property type="match status" value="3"/>
</dbReference>
<evidence type="ECO:0000256" key="6">
    <source>
        <dbReference type="SAM" id="MobiDB-lite"/>
    </source>
</evidence>
<feature type="transmembrane region" description="Helical" evidence="7">
    <location>
        <begin position="802"/>
        <end position="819"/>
    </location>
</feature>
<evidence type="ECO:0000256" key="4">
    <source>
        <dbReference type="ARBA" id="ARBA00022989"/>
    </source>
</evidence>
<dbReference type="InterPro" id="IPR003439">
    <property type="entry name" value="ABC_transporter-like_ATP-bd"/>
</dbReference>
<dbReference type="SUPFAM" id="SSF52540">
    <property type="entry name" value="P-loop containing nucleoside triphosphate hydrolases"/>
    <property type="match status" value="2"/>
</dbReference>
<dbReference type="GeneID" id="5890788"/>
<dbReference type="InParanoid" id="A9UZ35"/>
<dbReference type="Pfam" id="PF00005">
    <property type="entry name" value="ABC_tran"/>
    <property type="match status" value="1"/>
</dbReference>
<dbReference type="KEGG" id="mbr:MONBRDRAFT_8117"/>
<dbReference type="SUPFAM" id="SSF90123">
    <property type="entry name" value="ABC transporter transmembrane region"/>
    <property type="match status" value="1"/>
</dbReference>
<dbReference type="CDD" id="cd03223">
    <property type="entry name" value="ABCD_peroxisomal_ALDP"/>
    <property type="match status" value="1"/>
</dbReference>
<dbReference type="InterPro" id="IPR011527">
    <property type="entry name" value="ABC1_TM_dom"/>
</dbReference>
<dbReference type="InterPro" id="IPR050835">
    <property type="entry name" value="ABC_transporter_sub-D"/>
</dbReference>
<evidence type="ECO:0000256" key="5">
    <source>
        <dbReference type="ARBA" id="ARBA00023136"/>
    </source>
</evidence>
<dbReference type="GO" id="GO:0015910">
    <property type="term" value="P:long-chain fatty acid import into peroxisome"/>
    <property type="evidence" value="ECO:0000318"/>
    <property type="project" value="GO_Central"/>
</dbReference>
<sequence length="1131" mass="126044">MAVAWSRLLSLLQAHRFKSSAVLALVALIAVWQRSQRSRRLNGRDGGRSKKKPASDERQRLPKATIADLLKIVLPSLNFQSGKHVLALAGFCLANTLLSDRIARLQGAIFKSIFTQNIPVFGRHIVATIAQQLAMASLTSGIDYLVKMIANRWRVKLYRHVHALYFKGLTYYKLSFVDKRITSPEEAVLDGSFFTMRLAQETSMGWSMVTWAYVVSAVMIVRSISPPFGKLHAKRGELSAIFKQATSRLITHSEAIAALAGEYRETKIISDAFRALNKHIEHLIKTQWTFGMVEDFITKYCASTVAMIVILGPFFGGTLRSDYTPAGNAATLARMRYVTSVIINQLTAIAGLARSLRKIMQLQGVSKRLGGMEKLLKQLGAAGAGKSSIFRCLGALWSIKQGTIVKPGGAEAGLHDSVYYLPQKPYNVVGSLREQITYPATDAAVMARLTDSLLEELLALVDLSHLLSNQTDENVNWEETLSLGETQRLAMARCLFHQPRFAILDECTSAVSHDMERRLYELCAKYNITCITISHRPALIAFHDLKLELDGTGGYLLERITHDGATGPTTRLLSHGQYRDDAGGESGAEPTTTDLQSKDDSQDDSVVEDIYSAAVAADFASLPDPRAMVEDIPTPTRLLSFLRHLVPRFADPASSYLLALVGVVVARVALSDRIARLNGDTVRLLLLDDLRGFQRLVGVSLVQCVASAVMAPLLLYLTRRLSVLWRERLHKRFFELLVQHKAFYKLVHVHRAVDNIDQRLTDDLERFCLDLAGTFPDIVKPIADIAWFSYQSVTLIGTQRTGLLYLYALGGLGLLRWIAPDFERLVQEKASLEAAFRYVQLRLRTHAESIAFFGGNELEASIALKAFDRCIAHTELLNKQELWYNVADNWVVKQMPSIVTWGLSLLYARHVSPTAAYQLDVVQGGELGHNLRYVASAVSHVFLAFGELLQLYKHLQKLSGYAKRLTELEDMLVVLATPDSSQLALVFLVPQRPYCAPGNLADQITYPRKADLMDAEQMALLSELLASVQLSYLVERQGGWATEDKWEDVLSLGEQQRLGMARLFFHCPTFGVLDQCTDAVSVDVERELYRLAKMRGITILTISQRSALVDEHSQELRLTGHGPWTVRALTL</sequence>
<accession>A9UZ35</accession>
<feature type="region of interest" description="Disordered" evidence="6">
    <location>
        <begin position="567"/>
        <end position="602"/>
    </location>
</feature>
<evidence type="ECO:0000313" key="10">
    <source>
        <dbReference type="Proteomes" id="UP000001357"/>
    </source>
</evidence>
<keyword evidence="5 7" id="KW-0472">Membrane</keyword>
<evidence type="ECO:0000256" key="7">
    <source>
        <dbReference type="SAM" id="Phobius"/>
    </source>
</evidence>
<gene>
    <name evidence="9" type="ORF">MONBRDRAFT_8117</name>
</gene>
<evidence type="ECO:0000313" key="9">
    <source>
        <dbReference type="EMBL" id="EDQ89564.1"/>
    </source>
</evidence>
<keyword evidence="3 7" id="KW-0812">Transmembrane</keyword>
<reference evidence="9 10" key="1">
    <citation type="journal article" date="2008" name="Nature">
        <title>The genome of the choanoflagellate Monosiga brevicollis and the origin of metazoans.</title>
        <authorList>
            <consortium name="JGI Sequencing"/>
            <person name="King N."/>
            <person name="Westbrook M.J."/>
            <person name="Young S.L."/>
            <person name="Kuo A."/>
            <person name="Abedin M."/>
            <person name="Chapman J."/>
            <person name="Fairclough S."/>
            <person name="Hellsten U."/>
            <person name="Isogai Y."/>
            <person name="Letunic I."/>
            <person name="Marr M."/>
            <person name="Pincus D."/>
            <person name="Putnam N."/>
            <person name="Rokas A."/>
            <person name="Wright K.J."/>
            <person name="Zuzow R."/>
            <person name="Dirks W."/>
            <person name="Good M."/>
            <person name="Goodstein D."/>
            <person name="Lemons D."/>
            <person name="Li W."/>
            <person name="Lyons J.B."/>
            <person name="Morris A."/>
            <person name="Nichols S."/>
            <person name="Richter D.J."/>
            <person name="Salamov A."/>
            <person name="Bork P."/>
            <person name="Lim W.A."/>
            <person name="Manning G."/>
            <person name="Miller W.T."/>
            <person name="McGinnis W."/>
            <person name="Shapiro H."/>
            <person name="Tjian R."/>
            <person name="Grigoriev I.V."/>
            <person name="Rokhsar D."/>
        </authorList>
    </citation>
    <scope>NUCLEOTIDE SEQUENCE [LARGE SCALE GENOMIC DNA]</scope>
    <source>
        <strain evidence="10">MX1 / ATCC 50154</strain>
    </source>
</reference>
<keyword evidence="4 7" id="KW-1133">Transmembrane helix</keyword>
<feature type="transmembrane region" description="Helical" evidence="7">
    <location>
        <begin position="696"/>
        <end position="718"/>
    </location>
</feature>
<dbReference type="RefSeq" id="XP_001745593.1">
    <property type="nucleotide sequence ID" value="XM_001745541.1"/>
</dbReference>
<dbReference type="PANTHER" id="PTHR11384">
    <property type="entry name" value="ATP-BINDING CASSETTE, SUB-FAMILY D MEMBER"/>
    <property type="match status" value="1"/>
</dbReference>
<dbReference type="GO" id="GO:0042760">
    <property type="term" value="P:very long-chain fatty acid catabolic process"/>
    <property type="evidence" value="ECO:0000318"/>
    <property type="project" value="GO_Central"/>
</dbReference>
<protein>
    <recommendedName>
        <fullName evidence="8">ABC transporter domain-containing protein</fullName>
    </recommendedName>
</protein>
<dbReference type="PROSITE" id="PS50893">
    <property type="entry name" value="ABC_TRANSPORTER_2"/>
    <property type="match status" value="1"/>
</dbReference>
<name>A9UZ35_MONBE</name>